<evidence type="ECO:0000313" key="3">
    <source>
        <dbReference type="Proteomes" id="UP000228711"/>
    </source>
</evidence>
<dbReference type="Gene3D" id="3.40.630.30">
    <property type="match status" value="1"/>
</dbReference>
<proteinExistence type="predicted"/>
<dbReference type="InterPro" id="IPR016181">
    <property type="entry name" value="Acyl_CoA_acyltransferase"/>
</dbReference>
<evidence type="ECO:0000313" key="2">
    <source>
        <dbReference type="EMBL" id="PIS41899.1"/>
    </source>
</evidence>
<gene>
    <name evidence="2" type="ORF">COT25_00705</name>
</gene>
<dbReference type="InterPro" id="IPR000182">
    <property type="entry name" value="GNAT_dom"/>
</dbReference>
<reference evidence="3" key="1">
    <citation type="submission" date="2017-09" db="EMBL/GenBank/DDBJ databases">
        <title>Depth-based differentiation of microbial function through sediment-hosted aquifers and enrichment of novel symbionts in the deep terrestrial subsurface.</title>
        <authorList>
            <person name="Probst A.J."/>
            <person name="Ladd B."/>
            <person name="Jarett J.K."/>
            <person name="Geller-Mcgrath D.E."/>
            <person name="Sieber C.M.K."/>
            <person name="Emerson J.B."/>
            <person name="Anantharaman K."/>
            <person name="Thomas B.C."/>
            <person name="Malmstrom R."/>
            <person name="Stieglmeier M."/>
            <person name="Klingl A."/>
            <person name="Woyke T."/>
            <person name="Ryan C.M."/>
            <person name="Banfield J.F."/>
        </authorList>
    </citation>
    <scope>NUCLEOTIDE SEQUENCE [LARGE SCALE GENOMIC DNA]</scope>
</reference>
<evidence type="ECO:0000259" key="1">
    <source>
        <dbReference type="PROSITE" id="PS51186"/>
    </source>
</evidence>
<dbReference type="GO" id="GO:0016747">
    <property type="term" value="F:acyltransferase activity, transferring groups other than amino-acyl groups"/>
    <property type="evidence" value="ECO:0007669"/>
    <property type="project" value="InterPro"/>
</dbReference>
<organism evidence="2 3">
    <name type="scientific">Candidatus Kerfeldbacteria bacterium CG08_land_8_20_14_0_20_42_7</name>
    <dbReference type="NCBI Taxonomy" id="2014245"/>
    <lineage>
        <taxon>Bacteria</taxon>
        <taxon>Candidatus Kerfeldiibacteriota</taxon>
    </lineage>
</organism>
<dbReference type="SUPFAM" id="SSF55729">
    <property type="entry name" value="Acyl-CoA N-acyltransferases (Nat)"/>
    <property type="match status" value="1"/>
</dbReference>
<dbReference type="Pfam" id="PF00583">
    <property type="entry name" value="Acetyltransf_1"/>
    <property type="match status" value="1"/>
</dbReference>
<accession>A0A2H0YUC5</accession>
<name>A0A2H0YUC5_9BACT</name>
<dbReference type="AlphaFoldDB" id="A0A2H0YUC5"/>
<dbReference type="PROSITE" id="PS51186">
    <property type="entry name" value="GNAT"/>
    <property type="match status" value="1"/>
</dbReference>
<comment type="caution">
    <text evidence="2">The sequence shown here is derived from an EMBL/GenBank/DDBJ whole genome shotgun (WGS) entry which is preliminary data.</text>
</comment>
<feature type="domain" description="N-acetyltransferase" evidence="1">
    <location>
        <begin position="76"/>
        <end position="228"/>
    </location>
</feature>
<protein>
    <recommendedName>
        <fullName evidence="1">N-acetyltransferase domain-containing protein</fullName>
    </recommendedName>
</protein>
<sequence>MLGQNLMCFFTLRRKKFRKLLTSRWLRESCGSELASFIFCRGMMGNMGQYKFLLMRKERQGKNSKIFYNENMSKDITLELITKEEVEETGRVYKEVFGASSFNENWPVEKAVDFVTYLYRVQPDLFFVAKLDGKIIGGIAGFIKPWLDGNHLADCELFVLPEFQKQGISKLLSKQQVQAAIEKYDITVVEFLTGNENEFPFTYYKRCGFEKSHLVHMEIRVEELLKKF</sequence>
<dbReference type="EMBL" id="PEXV01000023">
    <property type="protein sequence ID" value="PIS41899.1"/>
    <property type="molecule type" value="Genomic_DNA"/>
</dbReference>
<dbReference type="CDD" id="cd04301">
    <property type="entry name" value="NAT_SF"/>
    <property type="match status" value="1"/>
</dbReference>
<dbReference type="Proteomes" id="UP000228711">
    <property type="component" value="Unassembled WGS sequence"/>
</dbReference>